<dbReference type="EMBL" id="GACK01008691">
    <property type="protein sequence ID" value="JAA56343.1"/>
    <property type="molecule type" value="mRNA"/>
</dbReference>
<sequence length="86" mass="10141">MNCLLNKRFLEAVYDVFPECIMFFVFFLLFLLLFFQVLCCSAFRLFALMFLSLMYFAFAGGLKKIEHIDLCRCVCTVLFSGYENIQ</sequence>
<accession>L7LZM6</accession>
<feature type="transmembrane region" description="Helical" evidence="1">
    <location>
        <begin position="12"/>
        <end position="35"/>
    </location>
</feature>
<reference evidence="2" key="2">
    <citation type="journal article" date="2015" name="J. Proteomics">
        <title>Sexual differences in the sialomes of the zebra tick, Rhipicephalus pulchellus.</title>
        <authorList>
            <person name="Tan A.W."/>
            <person name="Francischetti I.M."/>
            <person name="Slovak M."/>
            <person name="Kini R.M."/>
            <person name="Ribeiro J.M."/>
        </authorList>
    </citation>
    <scope>NUCLEOTIDE SEQUENCE</scope>
    <source>
        <tissue evidence="2">Salivary gland</tissue>
    </source>
</reference>
<keyword evidence="1" id="KW-0812">Transmembrane</keyword>
<name>L7LZM6_RHIPC</name>
<evidence type="ECO:0000313" key="2">
    <source>
        <dbReference type="EMBL" id="JAA56343.1"/>
    </source>
</evidence>
<feature type="transmembrane region" description="Helical" evidence="1">
    <location>
        <begin position="41"/>
        <end position="62"/>
    </location>
</feature>
<keyword evidence="1" id="KW-1133">Transmembrane helix</keyword>
<organism evidence="2">
    <name type="scientific">Rhipicephalus pulchellus</name>
    <name type="common">Yellow backed tick</name>
    <name type="synonym">Dermacentor pulchellus</name>
    <dbReference type="NCBI Taxonomy" id="72859"/>
    <lineage>
        <taxon>Eukaryota</taxon>
        <taxon>Metazoa</taxon>
        <taxon>Ecdysozoa</taxon>
        <taxon>Arthropoda</taxon>
        <taxon>Chelicerata</taxon>
        <taxon>Arachnida</taxon>
        <taxon>Acari</taxon>
        <taxon>Parasitiformes</taxon>
        <taxon>Ixodida</taxon>
        <taxon>Ixodoidea</taxon>
        <taxon>Ixodidae</taxon>
        <taxon>Rhipicephalinae</taxon>
        <taxon>Rhipicephalus</taxon>
        <taxon>Rhipicephalus</taxon>
    </lineage>
</organism>
<proteinExistence type="evidence at transcript level"/>
<protein>
    <submittedName>
        <fullName evidence="2">Uncharacterized protein</fullName>
    </submittedName>
</protein>
<keyword evidence="1" id="KW-0472">Membrane</keyword>
<dbReference type="AlphaFoldDB" id="L7LZM6"/>
<reference evidence="2" key="1">
    <citation type="submission" date="2012-11" db="EMBL/GenBank/DDBJ databases">
        <authorList>
            <person name="Lucero-Rivera Y.E."/>
            <person name="Tovar-Ramirez D."/>
        </authorList>
    </citation>
    <scope>NUCLEOTIDE SEQUENCE</scope>
    <source>
        <tissue evidence="2">Salivary gland</tissue>
    </source>
</reference>
<evidence type="ECO:0000256" key="1">
    <source>
        <dbReference type="SAM" id="Phobius"/>
    </source>
</evidence>